<sequence>MNTEEALREAMSEHVAEVHASPMLGRSVRRRSRRTTLRLRTAGAGLVTAVAAVSAPVAMSLTAGPAVSVGAAPVTNAVTATVTPTETPVVADAGGVVEGVRVGYLPETCDGPGPNDCGIWVGVYGDGDQSLRVDGRLDGRQVAEGTYLDASGKMITRILDDQHGVLVVIGDDAARELGADTVERELRKIAEGLSLAG</sequence>
<organism evidence="2 3">
    <name type="scientific">Acrocarpospora corrugata</name>
    <dbReference type="NCBI Taxonomy" id="35763"/>
    <lineage>
        <taxon>Bacteria</taxon>
        <taxon>Bacillati</taxon>
        <taxon>Actinomycetota</taxon>
        <taxon>Actinomycetes</taxon>
        <taxon>Streptosporangiales</taxon>
        <taxon>Streptosporangiaceae</taxon>
        <taxon>Acrocarpospora</taxon>
    </lineage>
</organism>
<evidence type="ECO:0000313" key="2">
    <source>
        <dbReference type="EMBL" id="GES00534.1"/>
    </source>
</evidence>
<dbReference type="RefSeq" id="WP_155336869.1">
    <property type="nucleotide sequence ID" value="NZ_BAAABN010000014.1"/>
</dbReference>
<keyword evidence="1" id="KW-1133">Transmembrane helix</keyword>
<dbReference type="Proteomes" id="UP000334990">
    <property type="component" value="Unassembled WGS sequence"/>
</dbReference>
<dbReference type="AlphaFoldDB" id="A0A5M3VVK1"/>
<dbReference type="EMBL" id="BLAD01000045">
    <property type="protein sequence ID" value="GES00534.1"/>
    <property type="molecule type" value="Genomic_DNA"/>
</dbReference>
<evidence type="ECO:0000313" key="3">
    <source>
        <dbReference type="Proteomes" id="UP000334990"/>
    </source>
</evidence>
<keyword evidence="3" id="KW-1185">Reference proteome</keyword>
<feature type="transmembrane region" description="Helical" evidence="1">
    <location>
        <begin position="39"/>
        <end position="59"/>
    </location>
</feature>
<keyword evidence="1" id="KW-0472">Membrane</keyword>
<gene>
    <name evidence="2" type="ORF">Acor_25980</name>
</gene>
<proteinExistence type="predicted"/>
<name>A0A5M3VVK1_9ACTN</name>
<reference evidence="2 3" key="1">
    <citation type="submission" date="2019-10" db="EMBL/GenBank/DDBJ databases">
        <title>Whole genome shotgun sequence of Acrocarpospora corrugata NBRC 13972.</title>
        <authorList>
            <person name="Ichikawa N."/>
            <person name="Kimura A."/>
            <person name="Kitahashi Y."/>
            <person name="Komaki H."/>
            <person name="Oguchi A."/>
        </authorList>
    </citation>
    <scope>NUCLEOTIDE SEQUENCE [LARGE SCALE GENOMIC DNA]</scope>
    <source>
        <strain evidence="2 3">NBRC 13972</strain>
    </source>
</reference>
<accession>A0A5M3VVK1</accession>
<evidence type="ECO:0000256" key="1">
    <source>
        <dbReference type="SAM" id="Phobius"/>
    </source>
</evidence>
<protein>
    <submittedName>
        <fullName evidence="2">Uncharacterized protein</fullName>
    </submittedName>
</protein>
<comment type="caution">
    <text evidence="2">The sequence shown here is derived from an EMBL/GenBank/DDBJ whole genome shotgun (WGS) entry which is preliminary data.</text>
</comment>
<dbReference type="OrthoDB" id="3530162at2"/>
<keyword evidence="1" id="KW-0812">Transmembrane</keyword>